<evidence type="ECO:0000256" key="5">
    <source>
        <dbReference type="ARBA" id="ARBA00013068"/>
    </source>
</evidence>
<keyword evidence="7 11" id="KW-1133">Transmembrane helix</keyword>
<comment type="similarity">
    <text evidence="4">Belongs to the class I fructose-bisphosphate aldolase family.</text>
</comment>
<evidence type="ECO:0000256" key="9">
    <source>
        <dbReference type="ARBA" id="ARBA00023152"/>
    </source>
</evidence>
<dbReference type="GO" id="GO:0006096">
    <property type="term" value="P:glycolytic process"/>
    <property type="evidence" value="ECO:0007669"/>
    <property type="project" value="UniProtKB-UniPathway"/>
</dbReference>
<evidence type="ECO:0000313" key="13">
    <source>
        <dbReference type="Proteomes" id="UP000275267"/>
    </source>
</evidence>
<dbReference type="Pfam" id="PF04178">
    <property type="entry name" value="Got1"/>
    <property type="match status" value="1"/>
</dbReference>
<dbReference type="NCBIfam" id="NF033379">
    <property type="entry name" value="FrucBisAld_I"/>
    <property type="match status" value="1"/>
</dbReference>
<dbReference type="GO" id="GO:0016020">
    <property type="term" value="C:membrane"/>
    <property type="evidence" value="ECO:0007669"/>
    <property type="project" value="UniProtKB-SubCell"/>
</dbReference>
<dbReference type="InterPro" id="IPR000741">
    <property type="entry name" value="FBA_I"/>
</dbReference>
<evidence type="ECO:0000256" key="3">
    <source>
        <dbReference type="ARBA" id="ARBA00004714"/>
    </source>
</evidence>
<keyword evidence="8 11" id="KW-0472">Membrane</keyword>
<dbReference type="Gene3D" id="3.20.20.70">
    <property type="entry name" value="Aldolase class I"/>
    <property type="match status" value="1"/>
</dbReference>
<dbReference type="InterPro" id="IPR007305">
    <property type="entry name" value="Vesicle_transpt_Got1/SFT2"/>
</dbReference>
<evidence type="ECO:0000256" key="8">
    <source>
        <dbReference type="ARBA" id="ARBA00023136"/>
    </source>
</evidence>
<feature type="transmembrane region" description="Helical" evidence="11">
    <location>
        <begin position="120"/>
        <end position="139"/>
    </location>
</feature>
<evidence type="ECO:0000256" key="7">
    <source>
        <dbReference type="ARBA" id="ARBA00022989"/>
    </source>
</evidence>
<gene>
    <name evidence="12" type="ORF">C2845_PM09G17780</name>
</gene>
<evidence type="ECO:0000256" key="2">
    <source>
        <dbReference type="ARBA" id="ARBA00004141"/>
    </source>
</evidence>
<sequence>MQWFSSGSGPPSSAAASSSQPSLLAEWNSYAATRSAEDAGDGFGIDIEAAVRSANDRVAGTFGVVSKGVKGLPGSFKSTTSSVTSGGSLMYFGLFLASGIFLVFIAFTIFLPVMVIMPQKFAICFTVGCAFIIGSFFALKGPKNQLYHMISKERLPFTVGFVGSMVATIYVSMVLHSYILSVFFSVLQVLALAYYAISYFPGGSAGMKFLSSALVSSGTVEIAGTNGETTTQGHDSLGARCAKYSEAGARFAKWRAVLKIGAAGEPSELAVKQNAEGLARYALICQENGLVPIVEPEILTDGGHDIKACAAATERVLAAVYKSLNDHKVLLEGTLLKTNMITPGSDSPKARVGAEVIAEYTVAALRRTVPPAVPGVVFLSGGQSEEEATQNLNAMNKLEVLKPWTLSFSFGRALQQSTLKKWLGKKENVAAAQAAFVVRCKANSEAALGKYAGSGAGDAAASESLYVKGYKY</sequence>
<evidence type="ECO:0000256" key="11">
    <source>
        <dbReference type="SAM" id="Phobius"/>
    </source>
</evidence>
<keyword evidence="6 11" id="KW-0812">Transmembrane</keyword>
<feature type="transmembrane region" description="Helical" evidence="11">
    <location>
        <begin position="155"/>
        <end position="172"/>
    </location>
</feature>
<dbReference type="AlphaFoldDB" id="A0A3L6S1Q8"/>
<dbReference type="PANTHER" id="PTHR11627">
    <property type="entry name" value="FRUCTOSE-BISPHOSPHATE ALDOLASE"/>
    <property type="match status" value="1"/>
</dbReference>
<dbReference type="GO" id="GO:0005737">
    <property type="term" value="C:cytoplasm"/>
    <property type="evidence" value="ECO:0007669"/>
    <property type="project" value="UniProtKB-ARBA"/>
</dbReference>
<feature type="transmembrane region" description="Helical" evidence="11">
    <location>
        <begin position="178"/>
        <end position="197"/>
    </location>
</feature>
<dbReference type="GO" id="GO:0016192">
    <property type="term" value="P:vesicle-mediated transport"/>
    <property type="evidence" value="ECO:0007669"/>
    <property type="project" value="InterPro"/>
</dbReference>
<keyword evidence="9" id="KW-0324">Glycolysis</keyword>
<evidence type="ECO:0000256" key="4">
    <source>
        <dbReference type="ARBA" id="ARBA00010387"/>
    </source>
</evidence>
<dbReference type="Proteomes" id="UP000275267">
    <property type="component" value="Unassembled WGS sequence"/>
</dbReference>
<protein>
    <recommendedName>
        <fullName evidence="5">fructose-bisphosphate aldolase</fullName>
        <ecNumber evidence="5">4.1.2.13</ecNumber>
    </recommendedName>
</protein>
<dbReference type="EC" id="4.1.2.13" evidence="5"/>
<dbReference type="GO" id="GO:0012505">
    <property type="term" value="C:endomembrane system"/>
    <property type="evidence" value="ECO:0007669"/>
    <property type="project" value="UniProtKB-ARBA"/>
</dbReference>
<reference evidence="13" key="1">
    <citation type="journal article" date="2019" name="Nat. Commun.">
        <title>The genome of broomcorn millet.</title>
        <authorList>
            <person name="Zou C."/>
            <person name="Miki D."/>
            <person name="Li D."/>
            <person name="Tang Q."/>
            <person name="Xiao L."/>
            <person name="Rajput S."/>
            <person name="Deng P."/>
            <person name="Jia W."/>
            <person name="Huang R."/>
            <person name="Zhang M."/>
            <person name="Sun Y."/>
            <person name="Hu J."/>
            <person name="Fu X."/>
            <person name="Schnable P.S."/>
            <person name="Li F."/>
            <person name="Zhang H."/>
            <person name="Feng B."/>
            <person name="Zhu X."/>
            <person name="Liu R."/>
            <person name="Schnable J.C."/>
            <person name="Zhu J.-K."/>
            <person name="Zhang H."/>
        </authorList>
    </citation>
    <scope>NUCLEOTIDE SEQUENCE [LARGE SCALE GENOMIC DNA]</scope>
</reference>
<dbReference type="UniPathway" id="UPA00109">
    <property type="reaction ID" value="UER00183"/>
</dbReference>
<comment type="caution">
    <text evidence="12">The sequence shown here is derived from an EMBL/GenBank/DDBJ whole genome shotgun (WGS) entry which is preliminary data.</text>
</comment>
<accession>A0A3L6S1Q8</accession>
<organism evidence="12 13">
    <name type="scientific">Panicum miliaceum</name>
    <name type="common">Proso millet</name>
    <name type="synonym">Broomcorn millet</name>
    <dbReference type="NCBI Taxonomy" id="4540"/>
    <lineage>
        <taxon>Eukaryota</taxon>
        <taxon>Viridiplantae</taxon>
        <taxon>Streptophyta</taxon>
        <taxon>Embryophyta</taxon>
        <taxon>Tracheophyta</taxon>
        <taxon>Spermatophyta</taxon>
        <taxon>Magnoliopsida</taxon>
        <taxon>Liliopsida</taxon>
        <taxon>Poales</taxon>
        <taxon>Poaceae</taxon>
        <taxon>PACMAD clade</taxon>
        <taxon>Panicoideae</taxon>
        <taxon>Panicodae</taxon>
        <taxon>Paniceae</taxon>
        <taxon>Panicinae</taxon>
        <taxon>Panicum</taxon>
        <taxon>Panicum sect. Panicum</taxon>
    </lineage>
</organism>
<dbReference type="Pfam" id="PF00274">
    <property type="entry name" value="Glycolytic"/>
    <property type="match status" value="1"/>
</dbReference>
<dbReference type="EMBL" id="PQIB02000006">
    <property type="protein sequence ID" value="RLN13196.1"/>
    <property type="molecule type" value="Genomic_DNA"/>
</dbReference>
<keyword evidence="13" id="KW-1185">Reference proteome</keyword>
<evidence type="ECO:0000256" key="10">
    <source>
        <dbReference type="ARBA" id="ARBA00023239"/>
    </source>
</evidence>
<dbReference type="STRING" id="4540.A0A3L6S1Q8"/>
<dbReference type="OrthoDB" id="660759at2759"/>
<comment type="subcellular location">
    <subcellularLocation>
        <location evidence="2">Membrane</location>
        <topology evidence="2">Multi-pass membrane protein</topology>
    </subcellularLocation>
</comment>
<evidence type="ECO:0000256" key="1">
    <source>
        <dbReference type="ARBA" id="ARBA00000441"/>
    </source>
</evidence>
<keyword evidence="10" id="KW-0456">Lyase</keyword>
<evidence type="ECO:0000256" key="6">
    <source>
        <dbReference type="ARBA" id="ARBA00022692"/>
    </source>
</evidence>
<comment type="pathway">
    <text evidence="3">Carbohydrate degradation; glycolysis; D-glyceraldehyde 3-phosphate and glycerone phosphate from D-glucose: step 4/4.</text>
</comment>
<dbReference type="SUPFAM" id="SSF51569">
    <property type="entry name" value="Aldolase"/>
    <property type="match status" value="1"/>
</dbReference>
<name>A0A3L6S1Q8_PANMI</name>
<proteinExistence type="inferred from homology"/>
<dbReference type="GO" id="GO:0004332">
    <property type="term" value="F:fructose-bisphosphate aldolase activity"/>
    <property type="evidence" value="ECO:0007669"/>
    <property type="project" value="UniProtKB-EC"/>
</dbReference>
<comment type="catalytic activity">
    <reaction evidence="1">
        <text>beta-D-fructose 1,6-bisphosphate = D-glyceraldehyde 3-phosphate + dihydroxyacetone phosphate</text>
        <dbReference type="Rhea" id="RHEA:14729"/>
        <dbReference type="ChEBI" id="CHEBI:32966"/>
        <dbReference type="ChEBI" id="CHEBI:57642"/>
        <dbReference type="ChEBI" id="CHEBI:59776"/>
        <dbReference type="EC" id="4.1.2.13"/>
    </reaction>
</comment>
<evidence type="ECO:0000313" key="12">
    <source>
        <dbReference type="EMBL" id="RLN13196.1"/>
    </source>
</evidence>
<feature type="transmembrane region" description="Helical" evidence="11">
    <location>
        <begin position="89"/>
        <end position="114"/>
    </location>
</feature>
<dbReference type="InterPro" id="IPR013785">
    <property type="entry name" value="Aldolase_TIM"/>
</dbReference>